<evidence type="ECO:0000313" key="1">
    <source>
        <dbReference type="EMBL" id="MFD1002923.1"/>
    </source>
</evidence>
<organism evidence="1 2">
    <name type="scientific">Ohtaekwangia kribbensis</name>
    <dbReference type="NCBI Taxonomy" id="688913"/>
    <lineage>
        <taxon>Bacteria</taxon>
        <taxon>Pseudomonadati</taxon>
        <taxon>Bacteroidota</taxon>
        <taxon>Cytophagia</taxon>
        <taxon>Cytophagales</taxon>
        <taxon>Fulvivirgaceae</taxon>
        <taxon>Ohtaekwangia</taxon>
    </lineage>
</organism>
<accession>A0ABW3K9R5</accession>
<protein>
    <submittedName>
        <fullName evidence="1">Uncharacterized protein</fullName>
    </submittedName>
</protein>
<gene>
    <name evidence="1" type="ORF">ACFQ21_26585</name>
</gene>
<name>A0ABW3K9R5_9BACT</name>
<sequence>MKEEKYICLMEGGQSKYQDVGIGLVGIDDGANVVFTEYYYVNLSGKPYNFTISDHAGPRLSAGLDGNIFGVLSVGVGFSIAPVNGLNSKMFILSRTVSLG</sequence>
<dbReference type="RefSeq" id="WP_377584812.1">
    <property type="nucleotide sequence ID" value="NZ_JBHTKA010000014.1"/>
</dbReference>
<reference evidence="2" key="1">
    <citation type="journal article" date="2019" name="Int. J. Syst. Evol. Microbiol.">
        <title>The Global Catalogue of Microorganisms (GCM) 10K type strain sequencing project: providing services to taxonomists for standard genome sequencing and annotation.</title>
        <authorList>
            <consortium name="The Broad Institute Genomics Platform"/>
            <consortium name="The Broad Institute Genome Sequencing Center for Infectious Disease"/>
            <person name="Wu L."/>
            <person name="Ma J."/>
        </authorList>
    </citation>
    <scope>NUCLEOTIDE SEQUENCE [LARGE SCALE GENOMIC DNA]</scope>
    <source>
        <strain evidence="2">CCUG 58938</strain>
    </source>
</reference>
<dbReference type="EMBL" id="JBHTKA010000014">
    <property type="protein sequence ID" value="MFD1002923.1"/>
    <property type="molecule type" value="Genomic_DNA"/>
</dbReference>
<comment type="caution">
    <text evidence="1">The sequence shown here is derived from an EMBL/GenBank/DDBJ whole genome shotgun (WGS) entry which is preliminary data.</text>
</comment>
<proteinExistence type="predicted"/>
<dbReference type="Proteomes" id="UP001597112">
    <property type="component" value="Unassembled WGS sequence"/>
</dbReference>
<keyword evidence="2" id="KW-1185">Reference proteome</keyword>
<evidence type="ECO:0000313" key="2">
    <source>
        <dbReference type="Proteomes" id="UP001597112"/>
    </source>
</evidence>